<proteinExistence type="predicted"/>
<dbReference type="KEGG" id="ttz:FHG85_13125"/>
<accession>A0A7D3XME3</accession>
<sequence length="466" mass="53548">MSNNFKEHKTYIKKAEFSYEDIVSYDFKAKLKGSEEIAVLIKGNSLISKTFENKRIGIRATGPLSCLLTYNPSTSDIAFRKIKGKLFFTEDIDISTEQIISKGNVDIDNDIVINGYLSSNSSMVNFNVIQNDIVNVLNHKADLFPSIKMWGEKIAYNDFSNLIVDNSNSSDSSSINAKLEVNFKSFEYQRLLLKRFKATGVYIDNAIKLDYFTADCFDGNISGKLVQKQNSYSSNIWVNSINIQTLFRHYNNWGQKLITSENISGQFKGLITLSFKTNPNDEIDKNSFQLKSDIQIVNGELKGVNQLEKLSKWIKPEELKVIKFDTLKNQISIRNKKIIIPFMDVKSNALSLSLYGVHTFTNNYEYNLKINFSNILKRKFLNSHGNDNMNSNNGYINLYFKIIGKDSNYNIQWINKKAFKEKIDKPETIEPDTLQIKPHKENNTYESATNPKGYKIEWDEFTDTLK</sequence>
<dbReference type="Proteomes" id="UP000500961">
    <property type="component" value="Chromosome"/>
</dbReference>
<organism evidence="1 2">
    <name type="scientific">Tenuifilum thalassicum</name>
    <dbReference type="NCBI Taxonomy" id="2590900"/>
    <lineage>
        <taxon>Bacteria</taxon>
        <taxon>Pseudomonadati</taxon>
        <taxon>Bacteroidota</taxon>
        <taxon>Bacteroidia</taxon>
        <taxon>Bacteroidales</taxon>
        <taxon>Tenuifilaceae</taxon>
        <taxon>Tenuifilum</taxon>
    </lineage>
</organism>
<evidence type="ECO:0008006" key="3">
    <source>
        <dbReference type="Google" id="ProtNLM"/>
    </source>
</evidence>
<protein>
    <recommendedName>
        <fullName evidence="3">AsmA-like C-terminal domain-containing protein</fullName>
    </recommendedName>
</protein>
<dbReference type="AlphaFoldDB" id="A0A7D3XME3"/>
<name>A0A7D3XME3_9BACT</name>
<dbReference type="EMBL" id="CP041345">
    <property type="protein sequence ID" value="QKG81170.1"/>
    <property type="molecule type" value="Genomic_DNA"/>
</dbReference>
<evidence type="ECO:0000313" key="1">
    <source>
        <dbReference type="EMBL" id="QKG81170.1"/>
    </source>
</evidence>
<reference evidence="1 2" key="1">
    <citation type="submission" date="2019-07" db="EMBL/GenBank/DDBJ databases">
        <title>Thalassofilum flectens gen. nov., sp. nov., a novel moderate thermophilic anaerobe from a shallow sea hot spring in Kunashir Island (Russia), representing a new family in the order Bacteroidales, and proposal of Thalassofilacea fam. nov.</title>
        <authorList>
            <person name="Kochetkova T.V."/>
            <person name="Podosokorskaya O.A."/>
            <person name="Novikov A."/>
            <person name="Elcheninov A.G."/>
            <person name="Toshchakov S.V."/>
            <person name="Kublanov I.V."/>
        </authorList>
    </citation>
    <scope>NUCLEOTIDE SEQUENCE [LARGE SCALE GENOMIC DNA]</scope>
    <source>
        <strain evidence="1 2">38-H</strain>
    </source>
</reference>
<dbReference type="RefSeq" id="WP_173076666.1">
    <property type="nucleotide sequence ID" value="NZ_CP041345.1"/>
</dbReference>
<evidence type="ECO:0000313" key="2">
    <source>
        <dbReference type="Proteomes" id="UP000500961"/>
    </source>
</evidence>
<gene>
    <name evidence="1" type="ORF">FHG85_13125</name>
</gene>
<keyword evidence="2" id="KW-1185">Reference proteome</keyword>